<proteinExistence type="inferred from homology"/>
<dbReference type="PANTHER" id="PTHR11070:SF48">
    <property type="entry name" value="ATP-DEPENDENT HELICASE_NUCLEASE SUBUNIT A"/>
    <property type="match status" value="1"/>
</dbReference>
<evidence type="ECO:0000256" key="14">
    <source>
        <dbReference type="PROSITE-ProRule" id="PRU00560"/>
    </source>
</evidence>
<keyword evidence="2 13" id="KW-0547">Nucleotide-binding</keyword>
<keyword evidence="9 13" id="KW-0234">DNA repair</keyword>
<dbReference type="PROSITE" id="PS51198">
    <property type="entry name" value="UVRD_HELICASE_ATP_BIND"/>
    <property type="match status" value="1"/>
</dbReference>
<feature type="domain" description="UvrD-like helicase ATP-binding" evidence="15">
    <location>
        <begin position="3"/>
        <end position="474"/>
    </location>
</feature>
<keyword evidence="7 13" id="KW-0067">ATP-binding</keyword>
<evidence type="ECO:0000256" key="5">
    <source>
        <dbReference type="ARBA" id="ARBA00022806"/>
    </source>
</evidence>
<dbReference type="EC" id="3.1.-.-" evidence="13"/>
<keyword evidence="10 13" id="KW-0413">Isomerase</keyword>
<evidence type="ECO:0000256" key="9">
    <source>
        <dbReference type="ARBA" id="ARBA00023204"/>
    </source>
</evidence>
<keyword evidence="5 13" id="KW-0347">Helicase</keyword>
<keyword evidence="18" id="KW-1185">Reference proteome</keyword>
<dbReference type="PROSITE" id="PS51217">
    <property type="entry name" value="UVRD_HELICASE_CTER"/>
    <property type="match status" value="1"/>
</dbReference>
<evidence type="ECO:0000313" key="17">
    <source>
        <dbReference type="EMBL" id="MEQ2553480.1"/>
    </source>
</evidence>
<dbReference type="Proteomes" id="UP001546774">
    <property type="component" value="Unassembled WGS sequence"/>
</dbReference>
<comment type="cofactor">
    <cofactor evidence="13">
        <name>Mg(2+)</name>
        <dbReference type="ChEBI" id="CHEBI:18420"/>
    </cofactor>
</comment>
<dbReference type="GO" id="GO:0016787">
    <property type="term" value="F:hydrolase activity"/>
    <property type="evidence" value="ECO:0007669"/>
    <property type="project" value="UniProtKB-KW"/>
</dbReference>
<protein>
    <recommendedName>
        <fullName evidence="13">ATP-dependent helicase/nuclease subunit A</fullName>
        <ecNumber evidence="13">3.1.-.-</ecNumber>
        <ecNumber evidence="13">5.6.2.4</ecNumber>
    </recommendedName>
    <alternativeName>
        <fullName evidence="13">ATP-dependent helicase/nuclease AddA</fullName>
    </alternativeName>
    <alternativeName>
        <fullName evidence="13">DNA 3'-5' helicase AddA</fullName>
    </alternativeName>
</protein>
<dbReference type="InterPro" id="IPR014016">
    <property type="entry name" value="UvrD-like_ATP-bd"/>
</dbReference>
<evidence type="ECO:0000256" key="4">
    <source>
        <dbReference type="ARBA" id="ARBA00022801"/>
    </source>
</evidence>
<dbReference type="InterPro" id="IPR011335">
    <property type="entry name" value="Restrct_endonuc-II-like"/>
</dbReference>
<organism evidence="17 18">
    <name type="scientific">Lachnospira intestinalis</name>
    <dbReference type="NCBI Taxonomy" id="3133158"/>
    <lineage>
        <taxon>Bacteria</taxon>
        <taxon>Bacillati</taxon>
        <taxon>Bacillota</taxon>
        <taxon>Clostridia</taxon>
        <taxon>Lachnospirales</taxon>
        <taxon>Lachnospiraceae</taxon>
        <taxon>Lachnospira</taxon>
    </lineage>
</organism>
<dbReference type="SUPFAM" id="SSF52980">
    <property type="entry name" value="Restriction endonuclease-like"/>
    <property type="match status" value="1"/>
</dbReference>
<comment type="similarity">
    <text evidence="13">Belongs to the helicase family. AddA subfamily.</text>
</comment>
<feature type="domain" description="UvrD-like helicase C-terminal" evidence="16">
    <location>
        <begin position="510"/>
        <end position="799"/>
    </location>
</feature>
<dbReference type="InterPro" id="IPR038726">
    <property type="entry name" value="PDDEXK_AddAB-type"/>
</dbReference>
<keyword evidence="8 13" id="KW-0238">DNA-binding</keyword>
<comment type="caution">
    <text evidence="17">The sequence shown here is derived from an EMBL/GenBank/DDBJ whole genome shotgun (WGS) entry which is preliminary data.</text>
</comment>
<keyword evidence="1 13" id="KW-0540">Nuclease</keyword>
<comment type="function">
    <text evidence="13">The heterodimer acts as both an ATP-dependent DNA helicase and an ATP-dependent, dual-direction single-stranded exonuclease. Recognizes the chi site generating a DNA molecule suitable for the initiation of homologous recombination. The AddA nuclease domain is required for chi fragment generation; this subunit has the helicase and 3' -&gt; 5' nuclease activities.</text>
</comment>
<reference evidence="17" key="1">
    <citation type="submission" date="2024-03" db="EMBL/GenBank/DDBJ databases">
        <title>Human intestinal bacterial collection.</title>
        <authorList>
            <person name="Pauvert C."/>
            <person name="Hitch T.C.A."/>
            <person name="Clavel T."/>
        </authorList>
    </citation>
    <scope>NUCLEOTIDE SEQUENCE [LARGE SCALE GENOMIC DNA]</scope>
    <source>
        <strain evidence="17">CLA-AA-H89B</strain>
    </source>
</reference>
<evidence type="ECO:0000256" key="6">
    <source>
        <dbReference type="ARBA" id="ARBA00022839"/>
    </source>
</evidence>
<dbReference type="Pfam" id="PF13361">
    <property type="entry name" value="UvrD_C"/>
    <property type="match status" value="1"/>
</dbReference>
<evidence type="ECO:0000256" key="7">
    <source>
        <dbReference type="ARBA" id="ARBA00022840"/>
    </source>
</evidence>
<accession>A0ABV1H1W7</accession>
<comment type="subunit">
    <text evidence="13">Heterodimer of AddA and AddB/RexB.</text>
</comment>
<sequence length="1221" mass="140812">MANRWTEKQFKAIRTNGCNILVAAAAGSGKTAVLVEHIIRKITAEDGTDVDRMVVVTFTKAAAAEMKQRIREALDAMLQENPGNERLIRQMTLIHNAPITTIDSFCLNIVRNYFTDIELDPGFRIADEGEMKLLENDIMEEMLEEYYASENQVFFDFVDAYGTGRDDTKIVDIILKLYRFARSYPWPEEWFKDCLCIYTQADIDTAEQNAAIGYLFDTVRRRFKDYDRQYEKLESICNEPDGPLMYAAAVQSDHAGIRQILDTQSYEELVRKVRLLSFETLGRSRSKDISEVKKAAVKQIRDEYKAYVTKTLQAKLFTKEFANLLEDIRENKPAVEMMMTLAQDFYRRMDTEKRERNVIDFNDMEHMALNILVKKTENGMEYTKAADDLSAYYEEILIDEYQDSNMLQEVILTAVSKGKYNEADNNIYMVGDVKQSIYKFRLACPKLFMDKYSTYTDTDSPNVRIELQTNFRSRENVLECTNDVFYRAMNPYFAEIEYDDRARLNAGFEYPKYQAQNENAMTFADDPDTMIYMIDMNQEKLSPEDEDRSAREREGAAAAALIQRLTQPKEDGSFYMVYDKNAENGYRRIRYSDIVILTRTVSGWADTFVNVLMNEDIPAYCDASEGYFDVREVKLLLSYLAVIDNPLQDIPMAAVMLSFFGRFTTEELTQIRMKDTTKHLYDVMQESDDEKVVQFLKQLDSFREKAERYPVSDVLWELMYDTGYYHYAGTMPAGTQRQANLDMLYTKAAAFEKTSYSGLFQFLRYIERLKKYEVDFAEASVLGENENLVRVMSIHKSKGLEFPVVILAGMGKSINQMDSRGEVVLDTDFGVGTNVVHLDKRIKNPTLLKSAVSQKLIQETISEELRVLYVAMTRAREKLYMIGTVKDAQKAVEGWQAVSDELLAGGWYSYSYEAGLKNYFDMVMPAVLLPQNLRKGTFQIVEFKKEELQVSDDISMEVSQAETDISKEAGQELEKLPDYPYADEPVMKPKVTVSELKKMQQDSDFAETAYMPESLKQAVDEQNEDELLPEFIAGRKKTLQGSRRGTAYHRVMECMDYDTKPENTAVKAFLKQLVEEEKLTKQQADSIRVSDIVAFMKNPLFERMKRAKQAGVFHTEQPFVFIDLSEQSDKSKQDDTNQPDKNNGGQLIQGVIDVYFEEDGSLILVDYKTDKVSKKGGEDELRRRYALQLEYYAKALSQLLQRPVKEKIIYSFSLGKDIELE</sequence>
<dbReference type="GO" id="GO:0003678">
    <property type="term" value="F:DNA helicase activity"/>
    <property type="evidence" value="ECO:0007669"/>
    <property type="project" value="UniProtKB-EC"/>
</dbReference>
<dbReference type="InterPro" id="IPR014152">
    <property type="entry name" value="AddA"/>
</dbReference>
<name>A0ABV1H1W7_9FIRM</name>
<dbReference type="InterPro" id="IPR000212">
    <property type="entry name" value="DNA_helicase_UvrD/REP"/>
</dbReference>
<evidence type="ECO:0000256" key="8">
    <source>
        <dbReference type="ARBA" id="ARBA00023125"/>
    </source>
</evidence>
<evidence type="ECO:0000256" key="2">
    <source>
        <dbReference type="ARBA" id="ARBA00022741"/>
    </source>
</evidence>
<evidence type="ECO:0000256" key="1">
    <source>
        <dbReference type="ARBA" id="ARBA00022722"/>
    </source>
</evidence>
<comment type="catalytic activity">
    <reaction evidence="12 13">
        <text>ATP + H2O = ADP + phosphate + H(+)</text>
        <dbReference type="Rhea" id="RHEA:13065"/>
        <dbReference type="ChEBI" id="CHEBI:15377"/>
        <dbReference type="ChEBI" id="CHEBI:15378"/>
        <dbReference type="ChEBI" id="CHEBI:30616"/>
        <dbReference type="ChEBI" id="CHEBI:43474"/>
        <dbReference type="ChEBI" id="CHEBI:456216"/>
        <dbReference type="EC" id="5.6.2.4"/>
    </reaction>
</comment>
<evidence type="ECO:0000259" key="16">
    <source>
        <dbReference type="PROSITE" id="PS51217"/>
    </source>
</evidence>
<dbReference type="Pfam" id="PF12705">
    <property type="entry name" value="PDDEXK_1"/>
    <property type="match status" value="1"/>
</dbReference>
<dbReference type="InterPro" id="IPR014017">
    <property type="entry name" value="DNA_helicase_UvrD-like_C"/>
</dbReference>
<evidence type="ECO:0000256" key="13">
    <source>
        <dbReference type="HAMAP-Rule" id="MF_01451"/>
    </source>
</evidence>
<gene>
    <name evidence="13 17" type="primary">addA</name>
    <name evidence="17" type="ORF">WMO37_00405</name>
</gene>
<evidence type="ECO:0000256" key="10">
    <source>
        <dbReference type="ARBA" id="ARBA00023235"/>
    </source>
</evidence>
<keyword evidence="6 13" id="KW-0269">Exonuclease</keyword>
<dbReference type="SUPFAM" id="SSF52540">
    <property type="entry name" value="P-loop containing nucleoside triphosphate hydrolases"/>
    <property type="match status" value="1"/>
</dbReference>
<dbReference type="HAMAP" id="MF_01451">
    <property type="entry name" value="AddA"/>
    <property type="match status" value="1"/>
</dbReference>
<dbReference type="NCBIfam" id="TIGR02785">
    <property type="entry name" value="addA_Gpos"/>
    <property type="match status" value="1"/>
</dbReference>
<keyword evidence="4 13" id="KW-0378">Hydrolase</keyword>
<evidence type="ECO:0000313" key="18">
    <source>
        <dbReference type="Proteomes" id="UP001546774"/>
    </source>
</evidence>
<feature type="binding site" evidence="14">
    <location>
        <begin position="24"/>
        <end position="31"/>
    </location>
    <ligand>
        <name>ATP</name>
        <dbReference type="ChEBI" id="CHEBI:30616"/>
    </ligand>
</feature>
<comment type="catalytic activity">
    <reaction evidence="11 13">
        <text>Couples ATP hydrolysis with the unwinding of duplex DNA by translocating in the 3'-5' direction.</text>
        <dbReference type="EC" id="5.6.2.4"/>
    </reaction>
</comment>
<evidence type="ECO:0000256" key="12">
    <source>
        <dbReference type="ARBA" id="ARBA00048988"/>
    </source>
</evidence>
<evidence type="ECO:0000256" key="3">
    <source>
        <dbReference type="ARBA" id="ARBA00022763"/>
    </source>
</evidence>
<dbReference type="InterPro" id="IPR027417">
    <property type="entry name" value="P-loop_NTPase"/>
</dbReference>
<dbReference type="Gene3D" id="3.90.320.10">
    <property type="match status" value="1"/>
</dbReference>
<dbReference type="InterPro" id="IPR011604">
    <property type="entry name" value="PDDEXK-like_dom_sf"/>
</dbReference>
<dbReference type="EC" id="5.6.2.4" evidence="13"/>
<dbReference type="PANTHER" id="PTHR11070">
    <property type="entry name" value="UVRD / RECB / PCRA DNA HELICASE FAMILY MEMBER"/>
    <property type="match status" value="1"/>
</dbReference>
<evidence type="ECO:0000259" key="15">
    <source>
        <dbReference type="PROSITE" id="PS51198"/>
    </source>
</evidence>
<evidence type="ECO:0000256" key="11">
    <source>
        <dbReference type="ARBA" id="ARBA00034617"/>
    </source>
</evidence>
<dbReference type="Pfam" id="PF00580">
    <property type="entry name" value="UvrD-helicase"/>
    <property type="match status" value="1"/>
</dbReference>
<keyword evidence="3 13" id="KW-0227">DNA damage</keyword>
<dbReference type="EMBL" id="JBBMFS010000001">
    <property type="protein sequence ID" value="MEQ2553480.1"/>
    <property type="molecule type" value="Genomic_DNA"/>
</dbReference>
<dbReference type="Gene3D" id="3.40.50.300">
    <property type="entry name" value="P-loop containing nucleotide triphosphate hydrolases"/>
    <property type="match status" value="4"/>
</dbReference>
<dbReference type="Gene3D" id="1.10.274.50">
    <property type="match status" value="1"/>
</dbReference>